<gene>
    <name evidence="2" type="ORF">HYPSUDRAFT_44291</name>
</gene>
<proteinExistence type="predicted"/>
<dbReference type="InterPro" id="IPR028994">
    <property type="entry name" value="Integrin_alpha_N"/>
</dbReference>
<dbReference type="SUPFAM" id="SSF69318">
    <property type="entry name" value="Integrin alpha N-terminal domain"/>
    <property type="match status" value="1"/>
</dbReference>
<dbReference type="Pfam" id="PF13517">
    <property type="entry name" value="FG-GAP_3"/>
    <property type="match status" value="1"/>
</dbReference>
<keyword evidence="1" id="KW-0732">Signal</keyword>
<evidence type="ECO:0000313" key="3">
    <source>
        <dbReference type="Proteomes" id="UP000054270"/>
    </source>
</evidence>
<dbReference type="OrthoDB" id="3153136at2759"/>
<dbReference type="EMBL" id="KN817577">
    <property type="protein sequence ID" value="KJA19519.1"/>
    <property type="molecule type" value="Genomic_DNA"/>
</dbReference>
<evidence type="ECO:0000256" key="1">
    <source>
        <dbReference type="ARBA" id="ARBA00022729"/>
    </source>
</evidence>
<evidence type="ECO:0008006" key="4">
    <source>
        <dbReference type="Google" id="ProtNLM"/>
    </source>
</evidence>
<dbReference type="InterPro" id="IPR013517">
    <property type="entry name" value="FG-GAP"/>
</dbReference>
<accession>A0A0D2NKV8</accession>
<name>A0A0D2NKV8_HYPSF</name>
<dbReference type="Proteomes" id="UP000054270">
    <property type="component" value="Unassembled WGS sequence"/>
</dbReference>
<dbReference type="AlphaFoldDB" id="A0A0D2NKV8"/>
<keyword evidence="3" id="KW-1185">Reference proteome</keyword>
<organism evidence="2 3">
    <name type="scientific">Hypholoma sublateritium (strain FD-334 SS-4)</name>
    <dbReference type="NCBI Taxonomy" id="945553"/>
    <lineage>
        <taxon>Eukaryota</taxon>
        <taxon>Fungi</taxon>
        <taxon>Dikarya</taxon>
        <taxon>Basidiomycota</taxon>
        <taxon>Agaricomycotina</taxon>
        <taxon>Agaricomycetes</taxon>
        <taxon>Agaricomycetidae</taxon>
        <taxon>Agaricales</taxon>
        <taxon>Agaricineae</taxon>
        <taxon>Strophariaceae</taxon>
        <taxon>Hypholoma</taxon>
    </lineage>
</organism>
<reference evidence="3" key="1">
    <citation type="submission" date="2014-04" db="EMBL/GenBank/DDBJ databases">
        <title>Evolutionary Origins and Diversification of the Mycorrhizal Mutualists.</title>
        <authorList>
            <consortium name="DOE Joint Genome Institute"/>
            <consortium name="Mycorrhizal Genomics Consortium"/>
            <person name="Kohler A."/>
            <person name="Kuo A."/>
            <person name="Nagy L.G."/>
            <person name="Floudas D."/>
            <person name="Copeland A."/>
            <person name="Barry K.W."/>
            <person name="Cichocki N."/>
            <person name="Veneault-Fourrey C."/>
            <person name="LaButti K."/>
            <person name="Lindquist E.A."/>
            <person name="Lipzen A."/>
            <person name="Lundell T."/>
            <person name="Morin E."/>
            <person name="Murat C."/>
            <person name="Riley R."/>
            <person name="Ohm R."/>
            <person name="Sun H."/>
            <person name="Tunlid A."/>
            <person name="Henrissat B."/>
            <person name="Grigoriev I.V."/>
            <person name="Hibbett D.S."/>
            <person name="Martin F."/>
        </authorList>
    </citation>
    <scope>NUCLEOTIDE SEQUENCE [LARGE SCALE GENOMIC DNA]</scope>
    <source>
        <strain evidence="3">FD-334 SS-4</strain>
    </source>
</reference>
<sequence>MWILLVSEMQASWWHDFGCRSGWRLDRHLRFLADVTGDGLLDVVGFGENSVFVGRNNGDGTFQPPRPVINNFCIGSGGWQINKHPRVVATEKPILLDSESLGPGVWVSLNNGQGSFGPARLVVNNFSYAHGWSVNQHPRFVVDLTGNKCGDIIGFAHDGVYVSLNIGDGTFQPPKLVLNDFGYSAGDWRVDKHLRFVADLTGNGCADIIGFGDAAVWVSYNDGTGCFGPVQKLTDAFAFNGGSWALDKTVRHIVNLRP</sequence>
<evidence type="ECO:0000313" key="2">
    <source>
        <dbReference type="EMBL" id="KJA19519.1"/>
    </source>
</evidence>
<protein>
    <recommendedName>
        <fullName evidence="4">VCBS repeat-containing protein</fullName>
    </recommendedName>
</protein>